<dbReference type="PROSITE" id="PS51318">
    <property type="entry name" value="TAT"/>
    <property type="match status" value="1"/>
</dbReference>
<dbReference type="Gene3D" id="3.40.190.10">
    <property type="entry name" value="Periplasmic binding protein-like II"/>
    <property type="match status" value="1"/>
</dbReference>
<keyword evidence="2" id="KW-1185">Reference proteome</keyword>
<dbReference type="PANTHER" id="PTHR43649">
    <property type="entry name" value="ARABINOSE-BINDING PROTEIN-RELATED"/>
    <property type="match status" value="1"/>
</dbReference>
<dbReference type="SUPFAM" id="SSF53850">
    <property type="entry name" value="Periplasmic binding protein-like II"/>
    <property type="match status" value="1"/>
</dbReference>
<evidence type="ECO:0000313" key="1">
    <source>
        <dbReference type="EMBL" id="GAA1575985.1"/>
    </source>
</evidence>
<protein>
    <submittedName>
        <fullName evidence="1">Extracellular solute-binding protein</fullName>
    </submittedName>
</protein>
<dbReference type="InterPro" id="IPR006059">
    <property type="entry name" value="SBP"/>
</dbReference>
<sequence>MVMENNPSWSRRGFLGMGLGVLGAAGLAACGDSPSKSAPKVQPEVPQELLDAAASLKGSLMGVLSQKLYSTAANAALDSSIKTFADATGTKIENSLVQADAGDVVAKIDAEVKGGVARDLAFMTDSRFVAQFHALGDLEDVTDVVKALTAKYGEPTAESKNFCVFDGKWFAIPYHFIGIGSFLRKDWMQEKGITPKEIYTWEELRDLCLSISDPGKRRYGWGMTVNRSGDANGMIEALINAYGGSIVDNDGKKVIFDSPETVQAVSFLGDIYTNPKYKPMLPPGVAAWTDSSNNENWLAGILGYTRNQFSVYADSKTKKNPVYDNTHVFADCIGPATDKPLLLGQSQGFVIFKGAKNAALAKLLAQYLVSAKALLGVAKEAPGLALPAWEKVWDSDPFFTSGDPAFPVLRKITQLSLPLKTKNGLAFPQKANAGQQAATAAYVLTDMMQQVVQGTAPDKAVTAAHAKMVQIFNQQGLPQ</sequence>
<evidence type="ECO:0000313" key="2">
    <source>
        <dbReference type="Proteomes" id="UP001501470"/>
    </source>
</evidence>
<dbReference type="PANTHER" id="PTHR43649:SF12">
    <property type="entry name" value="DIACETYLCHITOBIOSE BINDING PROTEIN DASA"/>
    <property type="match status" value="1"/>
</dbReference>
<accession>A0ABP4PC10</accession>
<dbReference type="EMBL" id="BAAAQD010000057">
    <property type="protein sequence ID" value="GAA1575985.1"/>
    <property type="molecule type" value="Genomic_DNA"/>
</dbReference>
<gene>
    <name evidence="1" type="ORF">GCM10009827_117300</name>
</gene>
<dbReference type="Proteomes" id="UP001501470">
    <property type="component" value="Unassembled WGS sequence"/>
</dbReference>
<reference evidence="2" key="1">
    <citation type="journal article" date="2019" name="Int. J. Syst. Evol. Microbiol.">
        <title>The Global Catalogue of Microorganisms (GCM) 10K type strain sequencing project: providing services to taxonomists for standard genome sequencing and annotation.</title>
        <authorList>
            <consortium name="The Broad Institute Genomics Platform"/>
            <consortium name="The Broad Institute Genome Sequencing Center for Infectious Disease"/>
            <person name="Wu L."/>
            <person name="Ma J."/>
        </authorList>
    </citation>
    <scope>NUCLEOTIDE SEQUENCE [LARGE SCALE GENOMIC DNA]</scope>
    <source>
        <strain evidence="2">JCM 15933</strain>
    </source>
</reference>
<organism evidence="1 2">
    <name type="scientific">Dactylosporangium maewongense</name>
    <dbReference type="NCBI Taxonomy" id="634393"/>
    <lineage>
        <taxon>Bacteria</taxon>
        <taxon>Bacillati</taxon>
        <taxon>Actinomycetota</taxon>
        <taxon>Actinomycetes</taxon>
        <taxon>Micromonosporales</taxon>
        <taxon>Micromonosporaceae</taxon>
        <taxon>Dactylosporangium</taxon>
    </lineage>
</organism>
<dbReference type="InterPro" id="IPR050490">
    <property type="entry name" value="Bact_solute-bd_prot1"/>
</dbReference>
<comment type="caution">
    <text evidence="1">The sequence shown here is derived from an EMBL/GenBank/DDBJ whole genome shotgun (WGS) entry which is preliminary data.</text>
</comment>
<dbReference type="Pfam" id="PF01547">
    <property type="entry name" value="SBP_bac_1"/>
    <property type="match status" value="1"/>
</dbReference>
<name>A0ABP4PC10_9ACTN</name>
<dbReference type="InterPro" id="IPR006311">
    <property type="entry name" value="TAT_signal"/>
</dbReference>
<proteinExistence type="predicted"/>